<keyword evidence="2" id="KW-0812">Transmembrane</keyword>
<feature type="transmembrane region" description="Helical" evidence="2">
    <location>
        <begin position="6"/>
        <end position="24"/>
    </location>
</feature>
<evidence type="ECO:0000256" key="1">
    <source>
        <dbReference type="SAM" id="MobiDB-lite"/>
    </source>
</evidence>
<keyword evidence="2" id="KW-1133">Transmembrane helix</keyword>
<feature type="compositionally biased region" description="Basic and acidic residues" evidence="1">
    <location>
        <begin position="90"/>
        <end position="103"/>
    </location>
</feature>
<dbReference type="RefSeq" id="WP_154577660.1">
    <property type="nucleotide sequence ID" value="NZ_VULU01000043.1"/>
</dbReference>
<evidence type="ECO:0000313" key="3">
    <source>
        <dbReference type="EMBL" id="MSS50140.1"/>
    </source>
</evidence>
<dbReference type="Proteomes" id="UP000460950">
    <property type="component" value="Unassembled WGS sequence"/>
</dbReference>
<evidence type="ECO:0000256" key="2">
    <source>
        <dbReference type="SAM" id="Phobius"/>
    </source>
</evidence>
<gene>
    <name evidence="3" type="ORF">FYJ30_18025</name>
</gene>
<feature type="compositionally biased region" description="Acidic residues" evidence="1">
    <location>
        <begin position="36"/>
        <end position="50"/>
    </location>
</feature>
<comment type="caution">
    <text evidence="3">The sequence shown here is derived from an EMBL/GenBank/DDBJ whole genome shotgun (WGS) entry which is preliminary data.</text>
</comment>
<protein>
    <submittedName>
        <fullName evidence="3">Uncharacterized protein</fullName>
    </submittedName>
</protein>
<keyword evidence="2" id="KW-0472">Membrane</keyword>
<evidence type="ECO:0000313" key="4">
    <source>
        <dbReference type="Proteomes" id="UP000460950"/>
    </source>
</evidence>
<proteinExistence type="predicted"/>
<name>A0A7K0JJT4_PHOVU</name>
<dbReference type="EMBL" id="VULU01000043">
    <property type="protein sequence ID" value="MSS50140.1"/>
    <property type="molecule type" value="Genomic_DNA"/>
</dbReference>
<accession>A0A7K0JJT4</accession>
<feature type="region of interest" description="Disordered" evidence="1">
    <location>
        <begin position="35"/>
        <end position="113"/>
    </location>
</feature>
<feature type="compositionally biased region" description="Low complexity" evidence="1">
    <location>
        <begin position="73"/>
        <end position="88"/>
    </location>
</feature>
<reference evidence="3 4" key="1">
    <citation type="submission" date="2019-09" db="EMBL/GenBank/DDBJ databases">
        <title>In-depth cultivation of the pig gut microbiome towards novel bacterial diversity and tailored functional studies.</title>
        <authorList>
            <person name="Wylensek D."/>
            <person name="Hitch T.C.A."/>
            <person name="Clavel T."/>
        </authorList>
    </citation>
    <scope>NUCLEOTIDE SEQUENCE [LARGE SCALE GENOMIC DNA]</scope>
    <source>
        <strain evidence="3 4">WCA-389-WT-3C</strain>
    </source>
</reference>
<dbReference type="AlphaFoldDB" id="A0A7K0JJT4"/>
<organism evidence="3 4">
    <name type="scientific">Phocaeicola vulgatus</name>
    <name type="common">Bacteroides vulgatus</name>
    <dbReference type="NCBI Taxonomy" id="821"/>
    <lineage>
        <taxon>Bacteria</taxon>
        <taxon>Pseudomonadati</taxon>
        <taxon>Bacteroidota</taxon>
        <taxon>Bacteroidia</taxon>
        <taxon>Bacteroidales</taxon>
        <taxon>Bacteroidaceae</taxon>
        <taxon>Phocaeicola</taxon>
    </lineage>
</organism>
<sequence>MKSYLIFAIVLTVAYIIYYAVIIAQELYGKKREEKTEEEVFDLDPSEEESVAVTESDTGFSVGGEQYETEGSTATEEQQEPETAPQTETPEEKLQRLKAKAEERMEETEPYLSDAFTTEEMYKAMVSGGHIDNRPDLAWKPIRDKL</sequence>